<proteinExistence type="predicted"/>
<feature type="compositionally biased region" description="Polar residues" evidence="3">
    <location>
        <begin position="621"/>
        <end position="637"/>
    </location>
</feature>
<dbReference type="InterPro" id="IPR007219">
    <property type="entry name" value="XnlR_reg_dom"/>
</dbReference>
<dbReference type="InterPro" id="IPR001138">
    <property type="entry name" value="Zn2Cys6_DnaBD"/>
</dbReference>
<accession>A0AAI8Z116</accession>
<evidence type="ECO:0000256" key="2">
    <source>
        <dbReference type="ARBA" id="ARBA00023242"/>
    </source>
</evidence>
<dbReference type="InterPro" id="IPR050987">
    <property type="entry name" value="AtrR-like"/>
</dbReference>
<feature type="compositionally biased region" description="Basic and acidic residues" evidence="3">
    <location>
        <begin position="53"/>
        <end position="64"/>
    </location>
</feature>
<dbReference type="InterPro" id="IPR036864">
    <property type="entry name" value="Zn2-C6_fun-type_DNA-bd_sf"/>
</dbReference>
<evidence type="ECO:0000259" key="4">
    <source>
        <dbReference type="SMART" id="SM00906"/>
    </source>
</evidence>
<feature type="region of interest" description="Disordered" evidence="3">
    <location>
        <begin position="1"/>
        <end position="20"/>
    </location>
</feature>
<evidence type="ECO:0000313" key="6">
    <source>
        <dbReference type="Proteomes" id="UP001296104"/>
    </source>
</evidence>
<dbReference type="CDD" id="cd00067">
    <property type="entry name" value="GAL4"/>
    <property type="match status" value="1"/>
</dbReference>
<dbReference type="SUPFAM" id="SSF57701">
    <property type="entry name" value="Zn2/Cys6 DNA-binding domain"/>
    <property type="match status" value="1"/>
</dbReference>
<feature type="compositionally biased region" description="Basic and acidic residues" evidence="3">
    <location>
        <begin position="1"/>
        <end position="11"/>
    </location>
</feature>
<feature type="domain" description="Xylanolytic transcriptional activator regulatory" evidence="4">
    <location>
        <begin position="330"/>
        <end position="403"/>
    </location>
</feature>
<name>A0AAI8Z116_9PEZI</name>
<dbReference type="Pfam" id="PF04082">
    <property type="entry name" value="Fungal_trans"/>
    <property type="match status" value="1"/>
</dbReference>
<feature type="region of interest" description="Disordered" evidence="3">
    <location>
        <begin position="53"/>
        <end position="125"/>
    </location>
</feature>
<keyword evidence="2" id="KW-0539">Nucleus</keyword>
<keyword evidence="1" id="KW-0479">Metal-binding</keyword>
<feature type="region of interest" description="Disordered" evidence="3">
    <location>
        <begin position="619"/>
        <end position="639"/>
    </location>
</feature>
<dbReference type="GO" id="GO:0000981">
    <property type="term" value="F:DNA-binding transcription factor activity, RNA polymerase II-specific"/>
    <property type="evidence" value="ECO:0007669"/>
    <property type="project" value="InterPro"/>
</dbReference>
<dbReference type="SMART" id="SM00906">
    <property type="entry name" value="Fungal_trans"/>
    <property type="match status" value="1"/>
</dbReference>
<dbReference type="GO" id="GO:0006351">
    <property type="term" value="P:DNA-templated transcription"/>
    <property type="evidence" value="ECO:0007669"/>
    <property type="project" value="InterPro"/>
</dbReference>
<dbReference type="AlphaFoldDB" id="A0AAI8Z116"/>
<keyword evidence="6" id="KW-1185">Reference proteome</keyword>
<comment type="caution">
    <text evidence="5">The sequence shown here is derived from an EMBL/GenBank/DDBJ whole genome shotgun (WGS) entry which is preliminary data.</text>
</comment>
<dbReference type="CDD" id="cd12148">
    <property type="entry name" value="fungal_TF_MHR"/>
    <property type="match status" value="1"/>
</dbReference>
<sequence>MADHKQANDGRVRKRASNACERCRRQKIKCSGTQKILVTQSYIAELERRAGVAKNGDSRAHDNGIDVDEDSHALNGQGSDAEPATPRDNSPTPSEAGFDADPSESEHSNHNGLRSEPVAGLTNPLDPVNSDAFTVNNSARRYCFNANLSEQDFLGVSSNWSFGRRVLSLVHIKVNGAPPPTGSLLFEGATYDLGWDGHRTSSTSVDTSGLPTADFALFLINAVKFHCGRLFHMFDEAAFMHYFSIYYEDPGNESNYPRLWYIHFLLVLAFGKAFIVRAAKGKRPPGADLFVQAMQLLPDITCLYTDAMQSIEILCCTALYLQCLDYRSAAYNTIGQAMRMAVEQGMYTDMRSLHLSEPVVERCRAIWWTVYVLDRQMTAMMGVPMSLSDDDITAPLPSFSGSAKKQLAMGLHVELAKANAVILQTVYGKTGGRSERFLSSMKDALRTIAQANDERNNSFPLQLESPASGVCRLSAYLHLFHHQALILATRPLLFSFLQKRLETHKSLRVSSSRGGRSLLRVCVGSAQQCLNILETLQSQSLLESFVPFDREAAFSAALVLTIATHVDPSLVKDSDPRLETASSILDEMASRGNLIAEHQRQELEQLASILSKSREMANALRESQQQGQLNTPGSTESYAIAPSEGMIGMNEQMPGDNFDSIGTLLSEWNSEDGLSGEHLMAVADSLDFGQLNWPAMGDIDTGEAWI</sequence>
<evidence type="ECO:0000313" key="5">
    <source>
        <dbReference type="EMBL" id="CAK4030524.1"/>
    </source>
</evidence>
<organism evidence="5 6">
    <name type="scientific">Lecanosticta acicola</name>
    <dbReference type="NCBI Taxonomy" id="111012"/>
    <lineage>
        <taxon>Eukaryota</taxon>
        <taxon>Fungi</taxon>
        <taxon>Dikarya</taxon>
        <taxon>Ascomycota</taxon>
        <taxon>Pezizomycotina</taxon>
        <taxon>Dothideomycetes</taxon>
        <taxon>Dothideomycetidae</taxon>
        <taxon>Mycosphaerellales</taxon>
        <taxon>Mycosphaerellaceae</taxon>
        <taxon>Lecanosticta</taxon>
    </lineage>
</organism>
<protein>
    <submittedName>
        <fullName evidence="5">Zn(II)2Cys6 transcription factor</fullName>
    </submittedName>
</protein>
<dbReference type="EMBL" id="CAVMBE010000037">
    <property type="protein sequence ID" value="CAK4030524.1"/>
    <property type="molecule type" value="Genomic_DNA"/>
</dbReference>
<dbReference type="PANTHER" id="PTHR46910">
    <property type="entry name" value="TRANSCRIPTION FACTOR PDR1"/>
    <property type="match status" value="1"/>
</dbReference>
<reference evidence="5" key="1">
    <citation type="submission" date="2023-11" db="EMBL/GenBank/DDBJ databases">
        <authorList>
            <person name="Alioto T."/>
            <person name="Alioto T."/>
            <person name="Gomez Garrido J."/>
        </authorList>
    </citation>
    <scope>NUCLEOTIDE SEQUENCE</scope>
</reference>
<evidence type="ECO:0000256" key="1">
    <source>
        <dbReference type="ARBA" id="ARBA00022723"/>
    </source>
</evidence>
<dbReference type="GO" id="GO:0003677">
    <property type="term" value="F:DNA binding"/>
    <property type="evidence" value="ECO:0007669"/>
    <property type="project" value="InterPro"/>
</dbReference>
<dbReference type="GO" id="GO:0008270">
    <property type="term" value="F:zinc ion binding"/>
    <property type="evidence" value="ECO:0007669"/>
    <property type="project" value="InterPro"/>
</dbReference>
<dbReference type="Proteomes" id="UP001296104">
    <property type="component" value="Unassembled WGS sequence"/>
</dbReference>
<dbReference type="PANTHER" id="PTHR46910:SF32">
    <property type="entry name" value="TRANSCRIPTION FACTOR DOMAIN-CONTAINING PROTEIN-RELATED"/>
    <property type="match status" value="1"/>
</dbReference>
<gene>
    <name evidence="5" type="ORF">LECACI_7A005682</name>
</gene>
<evidence type="ECO:0000256" key="3">
    <source>
        <dbReference type="SAM" id="MobiDB-lite"/>
    </source>
</evidence>